<feature type="chain" id="PRO_5012055747" description="MetA-pathway of phenol degradation" evidence="1">
    <location>
        <begin position="21"/>
        <end position="323"/>
    </location>
</feature>
<proteinExistence type="predicted"/>
<dbReference type="STRING" id="1028.SAMN05661096_02771"/>
<dbReference type="EMBL" id="FXAW01000005">
    <property type="protein sequence ID" value="SMG40576.1"/>
    <property type="molecule type" value="Genomic_DNA"/>
</dbReference>
<organism evidence="2 3">
    <name type="scientific">Marivirga sericea</name>
    <dbReference type="NCBI Taxonomy" id="1028"/>
    <lineage>
        <taxon>Bacteria</taxon>
        <taxon>Pseudomonadati</taxon>
        <taxon>Bacteroidota</taxon>
        <taxon>Cytophagia</taxon>
        <taxon>Cytophagales</taxon>
        <taxon>Marivirgaceae</taxon>
        <taxon>Marivirga</taxon>
    </lineage>
</organism>
<name>A0A1X7KHT7_9BACT</name>
<reference evidence="3" key="1">
    <citation type="submission" date="2017-04" db="EMBL/GenBank/DDBJ databases">
        <authorList>
            <person name="Varghese N."/>
            <person name="Submissions S."/>
        </authorList>
    </citation>
    <scope>NUCLEOTIDE SEQUENCE [LARGE SCALE GENOMIC DNA]</scope>
    <source>
        <strain evidence="3">DSM 4125</strain>
    </source>
</reference>
<keyword evidence="1" id="KW-0732">Signal</keyword>
<dbReference type="AlphaFoldDB" id="A0A1X7KHT7"/>
<dbReference type="RefSeq" id="WP_085517929.1">
    <property type="nucleotide sequence ID" value="NZ_FXAW01000005.1"/>
</dbReference>
<keyword evidence="3" id="KW-1185">Reference proteome</keyword>
<dbReference type="Proteomes" id="UP000193804">
    <property type="component" value="Unassembled WGS sequence"/>
</dbReference>
<evidence type="ECO:0000256" key="1">
    <source>
        <dbReference type="SAM" id="SignalP"/>
    </source>
</evidence>
<sequence length="323" mass="36700">MNKKIILLVVLTSLQSKLLACDVCNIFEFKTVDQKNYIGVFYHYMSFNGYDHLNQPHQLFSKSPQMHELDGSNLFFEKKQQDFEKYSTFALRANINLFKNFRLNVLLPYEHTVVYYNKVWSTLDPVSDTTMLLSGLGDAIVGIDKNIRFKTDQFTHYLIPGLSLKLPTGITNIKDNADEVFDPEIQPGTGSLDVLLKLNYTLTNGKWGVFSATNYKINSTHNGYRFANSFNFQSDIFLILGNPKKQFIPQAGLYLERAGNNLDNGNIIDFTGGSTVFFDSGMELRLNNSISFQFSAQLPIYDQRNNTQIGNAGRLNVGLIKMI</sequence>
<accession>A0A1X7KHT7</accession>
<evidence type="ECO:0000313" key="3">
    <source>
        <dbReference type="Proteomes" id="UP000193804"/>
    </source>
</evidence>
<dbReference type="OrthoDB" id="1405967at2"/>
<evidence type="ECO:0008006" key="4">
    <source>
        <dbReference type="Google" id="ProtNLM"/>
    </source>
</evidence>
<gene>
    <name evidence="2" type="ORF">SAMN05661096_02771</name>
</gene>
<evidence type="ECO:0000313" key="2">
    <source>
        <dbReference type="EMBL" id="SMG40576.1"/>
    </source>
</evidence>
<protein>
    <recommendedName>
        <fullName evidence="4">MetA-pathway of phenol degradation</fullName>
    </recommendedName>
</protein>
<feature type="signal peptide" evidence="1">
    <location>
        <begin position="1"/>
        <end position="20"/>
    </location>
</feature>